<evidence type="ECO:0000259" key="4">
    <source>
        <dbReference type="PROSITE" id="PS50075"/>
    </source>
</evidence>
<dbReference type="InterPro" id="IPR020845">
    <property type="entry name" value="AMP-binding_CS"/>
</dbReference>
<dbReference type="InterPro" id="IPR009081">
    <property type="entry name" value="PP-bd_ACP"/>
</dbReference>
<dbReference type="SUPFAM" id="SSF47336">
    <property type="entry name" value="ACP-like"/>
    <property type="match status" value="1"/>
</dbReference>
<dbReference type="SUPFAM" id="SSF51735">
    <property type="entry name" value="NAD(P)-binding Rossmann-fold domains"/>
    <property type="match status" value="1"/>
</dbReference>
<keyword evidence="1" id="KW-0596">Phosphopantetheine</keyword>
<dbReference type="Pfam" id="PF00550">
    <property type="entry name" value="PP-binding"/>
    <property type="match status" value="1"/>
</dbReference>
<protein>
    <recommendedName>
        <fullName evidence="4">Carrier domain-containing protein</fullName>
    </recommendedName>
</protein>
<organism evidence="5 6">
    <name type="scientific">Paraphoma chrysanthemicola</name>
    <dbReference type="NCBI Taxonomy" id="798071"/>
    <lineage>
        <taxon>Eukaryota</taxon>
        <taxon>Fungi</taxon>
        <taxon>Dikarya</taxon>
        <taxon>Ascomycota</taxon>
        <taxon>Pezizomycotina</taxon>
        <taxon>Dothideomycetes</taxon>
        <taxon>Pleosporomycetidae</taxon>
        <taxon>Pleosporales</taxon>
        <taxon>Pleosporineae</taxon>
        <taxon>Phaeosphaeriaceae</taxon>
        <taxon>Paraphoma</taxon>
    </lineage>
</organism>
<sequence>MVRSGFEWAANFPNAAHRLIPNVVDELARDDPDRIVYELADADDVTKPFEKISAWRFANAINRAAKWLHDTLGKQDSTPTVGYLGPQDLRYLILVVATIKAGYKILLISNRNSIEGDVAVIKATECTRWLVPSHGTNIHRLADSVSLTLYDFPDLKFFTDATPAPHFPYGKSWEQGRKDTLWIVHTSGSTGNPKPVFRYLDSAAASGANTLMPKINGRSLLLHDFFDSRAYLTFPLFHTAGLANGLLWPLFNGTTIVLGPQKPVELELMKDVIRWAKPDTIFTAPSIVQDIAKDDEFLRLLETVRSIACGGGPVSKEAGDRVWKHTKLRISIGTSESGNLPCVETDPEDWNYLHFHPYTGFELQDQGGGLYELVAVRQPQLEAWQPIFSTFPDLQEYRTKDLFSRHPTKPDLYTYEGRADNILVLSNGEKIQPHSIETAISSHPLVDIALLAGQGKFQTALLVQLNNNHPSHILDKEKIVDLIWPTIDLANRSAPTHGRIFRDFVLVADTTKPFSTTSKGTVRRGPTLQLYQQEIENLYVQADAKVDKGAVPLNLSNLAEVRDKLRRIVASVTGQANLQDDDDFFAAGVDSLQVLVLSRALRKEGWLDGEVGSTLSGALIYQNPTINSLTEALLKAAEGPTSDIVNGHSIPANGERVTVEELIKKYADFGISNGVENKSEAGQTVILTGSTGSLGSYLLNSLLELETVREVWCLNRSPDAEERQKHIHDERGLSTDFARKRVFFRQASLSKDNLGLAEGDYAHLVGTATHVIHTQWQVDFNLQLASFEPHIRGVRQLVEFGLDAHRRGRQIRLFFTSSVAVANKAQSTTFIPEERINSYEIAGSGYGESKLVSEAVLLEAGVKAGLDVAVARVGQIAGPVLRSKRGQWNKKEWFPSLIDASAYLGALPQTLGRNESVDWIPVDILATAVLELALDGREGAGQASVFHLVNPHRVRWESAVLPTVQTRLGITKTVPIDIWVAMLETAAKEAGESPAAALSAFKLADFFKGLSIASTQRPGFETCSTCAASTTLHDVTPVQSEWVGVWLDQWGY</sequence>
<comment type="similarity">
    <text evidence="3">Belongs to the NRP synthetase family.</text>
</comment>
<dbReference type="Pfam" id="PF00501">
    <property type="entry name" value="AMP-binding"/>
    <property type="match status" value="1"/>
</dbReference>
<dbReference type="EMBL" id="JAGMVJ010000012">
    <property type="protein sequence ID" value="KAH7084377.1"/>
    <property type="molecule type" value="Genomic_DNA"/>
</dbReference>
<dbReference type="SMART" id="SM00823">
    <property type="entry name" value="PKS_PP"/>
    <property type="match status" value="1"/>
</dbReference>
<dbReference type="PANTHER" id="PTHR43439">
    <property type="entry name" value="PHENYLACETATE-COENZYME A LIGASE"/>
    <property type="match status" value="1"/>
</dbReference>
<evidence type="ECO:0000313" key="5">
    <source>
        <dbReference type="EMBL" id="KAH7084377.1"/>
    </source>
</evidence>
<dbReference type="Gene3D" id="3.40.50.12780">
    <property type="entry name" value="N-terminal domain of ligase-like"/>
    <property type="match status" value="1"/>
</dbReference>
<dbReference type="Proteomes" id="UP000813461">
    <property type="component" value="Unassembled WGS sequence"/>
</dbReference>
<comment type="caution">
    <text evidence="5">The sequence shown here is derived from an EMBL/GenBank/DDBJ whole genome shotgun (WGS) entry which is preliminary data.</text>
</comment>
<dbReference type="Gene3D" id="1.10.1200.10">
    <property type="entry name" value="ACP-like"/>
    <property type="match status" value="1"/>
</dbReference>
<dbReference type="InterPro" id="IPR013120">
    <property type="entry name" value="FAR_NAD-bd"/>
</dbReference>
<evidence type="ECO:0000313" key="6">
    <source>
        <dbReference type="Proteomes" id="UP000813461"/>
    </source>
</evidence>
<dbReference type="InterPro" id="IPR042099">
    <property type="entry name" value="ANL_N_sf"/>
</dbReference>
<keyword evidence="2" id="KW-0597">Phosphoprotein</keyword>
<dbReference type="PROSITE" id="PS00455">
    <property type="entry name" value="AMP_BINDING"/>
    <property type="match status" value="1"/>
</dbReference>
<dbReference type="InterPro" id="IPR051414">
    <property type="entry name" value="Adenylate-forming_Reductase"/>
</dbReference>
<dbReference type="PROSITE" id="PS50075">
    <property type="entry name" value="CARRIER"/>
    <property type="match status" value="1"/>
</dbReference>
<dbReference type="PANTHER" id="PTHR43439:SF2">
    <property type="entry name" value="ENZYME, PUTATIVE (JCVI)-RELATED"/>
    <property type="match status" value="1"/>
</dbReference>
<dbReference type="Gene3D" id="3.40.50.720">
    <property type="entry name" value="NAD(P)-binding Rossmann-like Domain"/>
    <property type="match status" value="1"/>
</dbReference>
<evidence type="ECO:0000256" key="2">
    <source>
        <dbReference type="ARBA" id="ARBA00022553"/>
    </source>
</evidence>
<dbReference type="SUPFAM" id="SSF56801">
    <property type="entry name" value="Acetyl-CoA synthetase-like"/>
    <property type="match status" value="1"/>
</dbReference>
<proteinExistence type="inferred from homology"/>
<name>A0A8K0R391_9PLEO</name>
<dbReference type="InterPro" id="IPR000873">
    <property type="entry name" value="AMP-dep_synth/lig_dom"/>
</dbReference>
<dbReference type="AlphaFoldDB" id="A0A8K0R391"/>
<dbReference type="InterPro" id="IPR036736">
    <property type="entry name" value="ACP-like_sf"/>
</dbReference>
<keyword evidence="6" id="KW-1185">Reference proteome</keyword>
<dbReference type="Pfam" id="PF23562">
    <property type="entry name" value="AMP-binding_C_3"/>
    <property type="match status" value="1"/>
</dbReference>
<feature type="domain" description="Carrier" evidence="4">
    <location>
        <begin position="556"/>
        <end position="637"/>
    </location>
</feature>
<dbReference type="InterPro" id="IPR020806">
    <property type="entry name" value="PKS_PP-bd"/>
</dbReference>
<dbReference type="GO" id="GO:0031177">
    <property type="term" value="F:phosphopantetheine binding"/>
    <property type="evidence" value="ECO:0007669"/>
    <property type="project" value="InterPro"/>
</dbReference>
<gene>
    <name evidence="5" type="ORF">FB567DRAFT_629884</name>
</gene>
<reference evidence="5" key="1">
    <citation type="journal article" date="2021" name="Nat. Commun.">
        <title>Genetic determinants of endophytism in the Arabidopsis root mycobiome.</title>
        <authorList>
            <person name="Mesny F."/>
            <person name="Miyauchi S."/>
            <person name="Thiergart T."/>
            <person name="Pickel B."/>
            <person name="Atanasova L."/>
            <person name="Karlsson M."/>
            <person name="Huettel B."/>
            <person name="Barry K.W."/>
            <person name="Haridas S."/>
            <person name="Chen C."/>
            <person name="Bauer D."/>
            <person name="Andreopoulos W."/>
            <person name="Pangilinan J."/>
            <person name="LaButti K."/>
            <person name="Riley R."/>
            <person name="Lipzen A."/>
            <person name="Clum A."/>
            <person name="Drula E."/>
            <person name="Henrissat B."/>
            <person name="Kohler A."/>
            <person name="Grigoriev I.V."/>
            <person name="Martin F.M."/>
            <person name="Hacquard S."/>
        </authorList>
    </citation>
    <scope>NUCLEOTIDE SEQUENCE</scope>
    <source>
        <strain evidence="5">MPI-SDFR-AT-0120</strain>
    </source>
</reference>
<accession>A0A8K0R391</accession>
<evidence type="ECO:0000256" key="3">
    <source>
        <dbReference type="ARBA" id="ARBA00029454"/>
    </source>
</evidence>
<dbReference type="Pfam" id="PF07993">
    <property type="entry name" value="NAD_binding_4"/>
    <property type="match status" value="1"/>
</dbReference>
<dbReference type="OrthoDB" id="429813at2759"/>
<dbReference type="InterPro" id="IPR036291">
    <property type="entry name" value="NAD(P)-bd_dom_sf"/>
</dbReference>
<evidence type="ECO:0000256" key="1">
    <source>
        <dbReference type="ARBA" id="ARBA00022450"/>
    </source>
</evidence>